<evidence type="ECO:0000313" key="3">
    <source>
        <dbReference type="EMBL" id="KAI8043081.1"/>
    </source>
</evidence>
<dbReference type="InterPro" id="IPR001304">
    <property type="entry name" value="C-type_lectin-like"/>
</dbReference>
<organism evidence="3 4">
    <name type="scientific">Drosophila gunungcola</name>
    <name type="common">fruit fly</name>
    <dbReference type="NCBI Taxonomy" id="103775"/>
    <lineage>
        <taxon>Eukaryota</taxon>
        <taxon>Metazoa</taxon>
        <taxon>Ecdysozoa</taxon>
        <taxon>Arthropoda</taxon>
        <taxon>Hexapoda</taxon>
        <taxon>Insecta</taxon>
        <taxon>Pterygota</taxon>
        <taxon>Neoptera</taxon>
        <taxon>Endopterygota</taxon>
        <taxon>Diptera</taxon>
        <taxon>Brachycera</taxon>
        <taxon>Muscomorpha</taxon>
        <taxon>Ephydroidea</taxon>
        <taxon>Drosophilidae</taxon>
        <taxon>Drosophila</taxon>
        <taxon>Sophophora</taxon>
    </lineage>
</organism>
<dbReference type="InterPro" id="IPR016186">
    <property type="entry name" value="C-type_lectin-like/link_sf"/>
</dbReference>
<dbReference type="AlphaFoldDB" id="A0A9P9YU18"/>
<keyword evidence="4" id="KW-1185">Reference proteome</keyword>
<protein>
    <recommendedName>
        <fullName evidence="2">C-type lectin domain-containing protein</fullName>
    </recommendedName>
</protein>
<accession>A0A9P9YU18</accession>
<proteinExistence type="predicted"/>
<evidence type="ECO:0000259" key="2">
    <source>
        <dbReference type="PROSITE" id="PS50041"/>
    </source>
</evidence>
<dbReference type="OrthoDB" id="7357196at2759"/>
<dbReference type="Pfam" id="PF00059">
    <property type="entry name" value="Lectin_C"/>
    <property type="match status" value="1"/>
</dbReference>
<evidence type="ECO:0000256" key="1">
    <source>
        <dbReference type="SAM" id="Phobius"/>
    </source>
</evidence>
<dbReference type="Gene3D" id="3.10.100.10">
    <property type="entry name" value="Mannose-Binding Protein A, subunit A"/>
    <property type="match status" value="1"/>
</dbReference>
<dbReference type="EMBL" id="JAMKOV010000002">
    <property type="protein sequence ID" value="KAI8043081.1"/>
    <property type="molecule type" value="Genomic_DNA"/>
</dbReference>
<reference evidence="3" key="1">
    <citation type="journal article" date="2023" name="Genome Biol. Evol.">
        <title>Long-read-based Genome Assembly of Drosophila gunungcola Reveals Fewer Chemosensory Genes in Flower-breeding Species.</title>
        <authorList>
            <person name="Negi A."/>
            <person name="Liao B.Y."/>
            <person name="Yeh S.D."/>
        </authorList>
    </citation>
    <scope>NUCLEOTIDE SEQUENCE</scope>
    <source>
        <strain evidence="3">Sukarami</strain>
    </source>
</reference>
<dbReference type="Proteomes" id="UP001059596">
    <property type="component" value="Unassembled WGS sequence"/>
</dbReference>
<gene>
    <name evidence="3" type="ORF">M5D96_004407</name>
</gene>
<dbReference type="PROSITE" id="PS50041">
    <property type="entry name" value="C_TYPE_LECTIN_2"/>
    <property type="match status" value="1"/>
</dbReference>
<dbReference type="SMART" id="SM00034">
    <property type="entry name" value="CLECT"/>
    <property type="match status" value="1"/>
</dbReference>
<dbReference type="CDD" id="cd00037">
    <property type="entry name" value="CLECT"/>
    <property type="match status" value="1"/>
</dbReference>
<keyword evidence="1" id="KW-0812">Transmembrane</keyword>
<dbReference type="SUPFAM" id="SSF56436">
    <property type="entry name" value="C-type lectin-like"/>
    <property type="match status" value="1"/>
</dbReference>
<keyword evidence="1" id="KW-1133">Transmembrane helix</keyword>
<name>A0A9P9YU18_9MUSC</name>
<dbReference type="InterPro" id="IPR050111">
    <property type="entry name" value="C-type_lectin/snaclec_domain"/>
</dbReference>
<comment type="caution">
    <text evidence="3">The sequence shown here is derived from an EMBL/GenBank/DDBJ whole genome shotgun (WGS) entry which is preliminary data.</text>
</comment>
<dbReference type="InterPro" id="IPR016187">
    <property type="entry name" value="CTDL_fold"/>
</dbReference>
<feature type="domain" description="C-type lectin" evidence="2">
    <location>
        <begin position="165"/>
        <end position="279"/>
    </location>
</feature>
<dbReference type="PANTHER" id="PTHR22803">
    <property type="entry name" value="MANNOSE, PHOSPHOLIPASE, LECTIN RECEPTOR RELATED"/>
    <property type="match status" value="1"/>
</dbReference>
<evidence type="ECO:0000313" key="4">
    <source>
        <dbReference type="Proteomes" id="UP001059596"/>
    </source>
</evidence>
<keyword evidence="1" id="KW-0472">Membrane</keyword>
<sequence length="282" mass="31962">MPKSTNVFFYVFVAMVLNVSLAILKESGRNVCLLQDPPNQCGEFCLSALMPLIDHIAKHQDQWKTCDNVKLNETQAKLDRIEGQQTAIKVQIEKQETSLKESWKKIISENFQASREKMEVQLQARQMKMEGKLSAIQETLTSIKMSLETLKLNTKKTIPCKFEQIGSRYFYIEDNQKQNWTSAITTCNQMGGQLATIQNEREFNAISGKLLPDFSYMLGISDLAKKGVFISESSGKSAPFLKWKPGEPDYAHPDQRCVAMHNGGMWVDGCTAFHNFICQAED</sequence>
<feature type="transmembrane region" description="Helical" evidence="1">
    <location>
        <begin position="7"/>
        <end position="24"/>
    </location>
</feature>